<evidence type="ECO:0000259" key="4">
    <source>
        <dbReference type="PROSITE" id="PS51406"/>
    </source>
</evidence>
<dbReference type="InterPro" id="IPR037579">
    <property type="entry name" value="FIB_ANG-like"/>
</dbReference>
<comment type="subcellular location">
    <subcellularLocation>
        <location evidence="1">Secreted</location>
    </subcellularLocation>
</comment>
<dbReference type="PANTHER" id="PTHR47221:SF7">
    <property type="entry name" value="FIBRINOGEN BETA CHAIN"/>
    <property type="match status" value="1"/>
</dbReference>
<dbReference type="GO" id="GO:0030674">
    <property type="term" value="F:protein-macromolecule adaptor activity"/>
    <property type="evidence" value="ECO:0007669"/>
    <property type="project" value="TreeGrafter"/>
</dbReference>
<accession>A0AAV2SFY7</accession>
<dbReference type="PANTHER" id="PTHR47221">
    <property type="entry name" value="FIBRINOGEN ALPHA CHAIN"/>
    <property type="match status" value="1"/>
</dbReference>
<organism evidence="5 6">
    <name type="scientific">Meganyctiphanes norvegica</name>
    <name type="common">Northern krill</name>
    <name type="synonym">Thysanopoda norvegica</name>
    <dbReference type="NCBI Taxonomy" id="48144"/>
    <lineage>
        <taxon>Eukaryota</taxon>
        <taxon>Metazoa</taxon>
        <taxon>Ecdysozoa</taxon>
        <taxon>Arthropoda</taxon>
        <taxon>Crustacea</taxon>
        <taxon>Multicrustacea</taxon>
        <taxon>Malacostraca</taxon>
        <taxon>Eumalacostraca</taxon>
        <taxon>Eucarida</taxon>
        <taxon>Euphausiacea</taxon>
        <taxon>Euphausiidae</taxon>
        <taxon>Meganyctiphanes</taxon>
    </lineage>
</organism>
<keyword evidence="2" id="KW-0964">Secreted</keyword>
<dbReference type="GO" id="GO:0005577">
    <property type="term" value="C:fibrinogen complex"/>
    <property type="evidence" value="ECO:0007669"/>
    <property type="project" value="TreeGrafter"/>
</dbReference>
<dbReference type="InterPro" id="IPR036056">
    <property type="entry name" value="Fibrinogen-like_C"/>
</dbReference>
<dbReference type="InterPro" id="IPR002181">
    <property type="entry name" value="Fibrinogen_a/b/g_C_dom"/>
</dbReference>
<dbReference type="Pfam" id="PF00147">
    <property type="entry name" value="Fibrinogen_C"/>
    <property type="match status" value="1"/>
</dbReference>
<evidence type="ECO:0000313" key="5">
    <source>
        <dbReference type="EMBL" id="CAL4186768.1"/>
    </source>
</evidence>
<comment type="caution">
    <text evidence="5">The sequence shown here is derived from an EMBL/GenBank/DDBJ whole genome shotgun (WGS) entry which is preliminary data.</text>
</comment>
<dbReference type="AlphaFoldDB" id="A0AAV2SFY7"/>
<dbReference type="GO" id="GO:0005201">
    <property type="term" value="F:extracellular matrix structural constituent"/>
    <property type="evidence" value="ECO:0007669"/>
    <property type="project" value="TreeGrafter"/>
</dbReference>
<dbReference type="PROSITE" id="PS51406">
    <property type="entry name" value="FIBRINOGEN_C_2"/>
    <property type="match status" value="1"/>
</dbReference>
<feature type="non-terminal residue" evidence="5">
    <location>
        <position position="109"/>
    </location>
</feature>
<keyword evidence="3" id="KW-1015">Disulfide bond</keyword>
<dbReference type="EMBL" id="CAXKWB010063587">
    <property type="protein sequence ID" value="CAL4186768.1"/>
    <property type="molecule type" value="Genomic_DNA"/>
</dbReference>
<evidence type="ECO:0000256" key="2">
    <source>
        <dbReference type="ARBA" id="ARBA00022525"/>
    </source>
</evidence>
<proteinExistence type="predicted"/>
<dbReference type="GO" id="GO:0034116">
    <property type="term" value="P:positive regulation of heterotypic cell-cell adhesion"/>
    <property type="evidence" value="ECO:0007669"/>
    <property type="project" value="TreeGrafter"/>
</dbReference>
<evidence type="ECO:0000256" key="1">
    <source>
        <dbReference type="ARBA" id="ARBA00004613"/>
    </source>
</evidence>
<dbReference type="SUPFAM" id="SSF56496">
    <property type="entry name" value="Fibrinogen C-terminal domain-like"/>
    <property type="match status" value="1"/>
</dbReference>
<name>A0AAV2SFY7_MEGNR</name>
<evidence type="ECO:0000256" key="3">
    <source>
        <dbReference type="ARBA" id="ARBA00023157"/>
    </source>
</evidence>
<dbReference type="InterPro" id="IPR014716">
    <property type="entry name" value="Fibrinogen_a/b/g_C_1"/>
</dbReference>
<sequence length="109" mass="12499">LGNSIIHELTQQHVNELYVDLTSFGGVNKYAHYEIFDVGSLTAVEPYRLTVSHYSGDAGDSLSYHDGMGFSTYDADRDLWSGNCAERHKGGWWYRRCYWSDPNGIYYDD</sequence>
<gene>
    <name evidence="5" type="ORF">MNOR_LOCUS36091</name>
</gene>
<protein>
    <recommendedName>
        <fullName evidence="4">Fibrinogen C-terminal domain-containing protein</fullName>
    </recommendedName>
</protein>
<dbReference type="Gene3D" id="3.90.215.10">
    <property type="entry name" value="Gamma Fibrinogen, chain A, domain 1"/>
    <property type="match status" value="1"/>
</dbReference>
<dbReference type="SMART" id="SM00186">
    <property type="entry name" value="FBG"/>
    <property type="match status" value="1"/>
</dbReference>
<dbReference type="Proteomes" id="UP001497623">
    <property type="component" value="Unassembled WGS sequence"/>
</dbReference>
<feature type="non-terminal residue" evidence="5">
    <location>
        <position position="1"/>
    </location>
</feature>
<dbReference type="PROSITE" id="PS00514">
    <property type="entry name" value="FIBRINOGEN_C_1"/>
    <property type="match status" value="1"/>
</dbReference>
<keyword evidence="6" id="KW-1185">Reference proteome</keyword>
<feature type="domain" description="Fibrinogen C-terminal" evidence="4">
    <location>
        <begin position="1"/>
        <end position="109"/>
    </location>
</feature>
<evidence type="ECO:0000313" key="6">
    <source>
        <dbReference type="Proteomes" id="UP001497623"/>
    </source>
</evidence>
<dbReference type="InterPro" id="IPR020837">
    <property type="entry name" value="Fibrinogen_CS"/>
</dbReference>
<reference evidence="5 6" key="1">
    <citation type="submission" date="2024-05" db="EMBL/GenBank/DDBJ databases">
        <authorList>
            <person name="Wallberg A."/>
        </authorList>
    </citation>
    <scope>NUCLEOTIDE SEQUENCE [LARGE SCALE GENOMIC DNA]</scope>
</reference>